<protein>
    <recommendedName>
        <fullName evidence="3">Winged helix-turn-helix domain-containing protein</fullName>
    </recommendedName>
</protein>
<accession>A0A1P8UR67</accession>
<evidence type="ECO:0000313" key="1">
    <source>
        <dbReference type="EMBL" id="APZ51891.1"/>
    </source>
</evidence>
<dbReference type="PANTHER" id="PTHR30528">
    <property type="entry name" value="CYTOPLASMIC PROTEIN"/>
    <property type="match status" value="1"/>
</dbReference>
<dbReference type="AlphaFoldDB" id="A0A1P8UR67"/>
<evidence type="ECO:0008006" key="3">
    <source>
        <dbReference type="Google" id="ProtNLM"/>
    </source>
</evidence>
<sequence length="410" mass="46587">MRERAPSEPSGGAFVWPVANSAAIGESCGMAAPAPLRIANVDARRLWLASHGLSAAPSGADALRVIRDLGFVQLDTIQVVSRAHHHILWSRAQSYREPMLDRLLRKRQVFEHFTHDASVLPMEMLPLWRRQFDRMKQKVGGSWYVGIASEELTQEILTRIREEGPLCTRDFDTVVEKRAMWQRPPHKKALDYLWYAGVLATCHREGVVKYYDLAERIFPEVELLSDEAQIDGLCDAALDRLGFGTLGELRKFWDATEVAEVAAWSERRQPLPVEIEGADGRWTKAVACPDIEERLEAAPAPGGRLRLLNPFDPAIRDRVRLKRLFGFDYTVEMFVPEAKRQWGYYIYPLLEGDRFVGRIEAKGDRKTGLLSVTNLWWEAGVRPSKAREARLDAELARFARLACLAEVRRG</sequence>
<dbReference type="EMBL" id="CP015093">
    <property type="protein sequence ID" value="APZ51891.1"/>
    <property type="molecule type" value="Genomic_DNA"/>
</dbReference>
<name>A0A1P8UR67_9RHOB</name>
<reference evidence="1 2" key="1">
    <citation type="submission" date="2016-04" db="EMBL/GenBank/DDBJ databases">
        <title>Deep-sea bacteria in the southern Pacific.</title>
        <authorList>
            <person name="Tang K."/>
        </authorList>
    </citation>
    <scope>NUCLEOTIDE SEQUENCE [LARGE SCALE GENOMIC DNA]</scope>
    <source>
        <strain evidence="1 2">JLT2014</strain>
    </source>
</reference>
<proteinExistence type="predicted"/>
<dbReference type="InterPro" id="IPR009351">
    <property type="entry name" value="AlkZ-like"/>
</dbReference>
<dbReference type="PANTHER" id="PTHR30528:SF0">
    <property type="entry name" value="CYTOPLASMIC PROTEIN"/>
    <property type="match status" value="1"/>
</dbReference>
<keyword evidence="2" id="KW-1185">Reference proteome</keyword>
<dbReference type="Pfam" id="PF06224">
    <property type="entry name" value="AlkZ-like"/>
    <property type="match status" value="1"/>
</dbReference>
<evidence type="ECO:0000313" key="2">
    <source>
        <dbReference type="Proteomes" id="UP000187059"/>
    </source>
</evidence>
<dbReference type="STRING" id="1250539.Ga0080574_TMP1557"/>
<gene>
    <name evidence="1" type="ORF">Ga0080574_TMP1557</name>
</gene>
<organism evidence="1 2">
    <name type="scientific">Salipiger abyssi</name>
    <dbReference type="NCBI Taxonomy" id="1250539"/>
    <lineage>
        <taxon>Bacteria</taxon>
        <taxon>Pseudomonadati</taxon>
        <taxon>Pseudomonadota</taxon>
        <taxon>Alphaproteobacteria</taxon>
        <taxon>Rhodobacterales</taxon>
        <taxon>Roseobacteraceae</taxon>
        <taxon>Salipiger</taxon>
    </lineage>
</organism>
<dbReference type="KEGG" id="paby:Ga0080574_TMP1557"/>
<dbReference type="Proteomes" id="UP000187059">
    <property type="component" value="Chromosome"/>
</dbReference>